<sequence>MLALFTLVSALAVAAAPSRRNGGSIVAPTAASSISSGSVIPFNYVDLNWCHEGYTPITVYLSETQPTNLNATGGVTEYMASYGPYLIPNYGLAPLSGSQVPPQNLTVPDISAYTSGSALYLSVVETALAGTCPPGNQPAQYQFSTTSLTVA</sequence>
<organism evidence="2 3">
    <name type="scientific">Mycena sanguinolenta</name>
    <dbReference type="NCBI Taxonomy" id="230812"/>
    <lineage>
        <taxon>Eukaryota</taxon>
        <taxon>Fungi</taxon>
        <taxon>Dikarya</taxon>
        <taxon>Basidiomycota</taxon>
        <taxon>Agaricomycotina</taxon>
        <taxon>Agaricomycetes</taxon>
        <taxon>Agaricomycetidae</taxon>
        <taxon>Agaricales</taxon>
        <taxon>Marasmiineae</taxon>
        <taxon>Mycenaceae</taxon>
        <taxon>Mycena</taxon>
    </lineage>
</organism>
<evidence type="ECO:0000256" key="1">
    <source>
        <dbReference type="SAM" id="SignalP"/>
    </source>
</evidence>
<dbReference type="EMBL" id="JACAZH010000029">
    <property type="protein sequence ID" value="KAF7340779.1"/>
    <property type="molecule type" value="Genomic_DNA"/>
</dbReference>
<dbReference type="OrthoDB" id="2769307at2759"/>
<keyword evidence="1" id="KW-0732">Signal</keyword>
<accession>A0A8H7CK85</accession>
<evidence type="ECO:0000313" key="3">
    <source>
        <dbReference type="Proteomes" id="UP000623467"/>
    </source>
</evidence>
<keyword evidence="3" id="KW-1185">Reference proteome</keyword>
<proteinExistence type="predicted"/>
<gene>
    <name evidence="2" type="ORF">MSAN_02106600</name>
</gene>
<feature type="chain" id="PRO_5034008982" evidence="1">
    <location>
        <begin position="16"/>
        <end position="151"/>
    </location>
</feature>
<protein>
    <submittedName>
        <fullName evidence="2">Uncharacterized protein</fullName>
    </submittedName>
</protein>
<name>A0A8H7CK85_9AGAR</name>
<dbReference type="Proteomes" id="UP000623467">
    <property type="component" value="Unassembled WGS sequence"/>
</dbReference>
<comment type="caution">
    <text evidence="2">The sequence shown here is derived from an EMBL/GenBank/DDBJ whole genome shotgun (WGS) entry which is preliminary data.</text>
</comment>
<dbReference type="AlphaFoldDB" id="A0A8H7CK85"/>
<reference evidence="2" key="1">
    <citation type="submission" date="2020-05" db="EMBL/GenBank/DDBJ databases">
        <title>Mycena genomes resolve the evolution of fungal bioluminescence.</title>
        <authorList>
            <person name="Tsai I.J."/>
        </authorList>
    </citation>
    <scope>NUCLEOTIDE SEQUENCE</scope>
    <source>
        <strain evidence="2">160909Yilan</strain>
    </source>
</reference>
<evidence type="ECO:0000313" key="2">
    <source>
        <dbReference type="EMBL" id="KAF7340779.1"/>
    </source>
</evidence>
<feature type="signal peptide" evidence="1">
    <location>
        <begin position="1"/>
        <end position="15"/>
    </location>
</feature>